<keyword evidence="5" id="KW-0997">Cell inner membrane</keyword>
<accession>A0A1I4ZI29</accession>
<evidence type="ECO:0000256" key="1">
    <source>
        <dbReference type="ARBA" id="ARBA00004383"/>
    </source>
</evidence>
<comment type="similarity">
    <text evidence="2">Belongs to the TonB family.</text>
</comment>
<dbReference type="InterPro" id="IPR006260">
    <property type="entry name" value="TonB/TolA_C"/>
</dbReference>
<dbReference type="Proteomes" id="UP000242869">
    <property type="component" value="Unassembled WGS sequence"/>
</dbReference>
<keyword evidence="3" id="KW-0813">Transport</keyword>
<dbReference type="NCBIfam" id="TIGR01352">
    <property type="entry name" value="tonB_Cterm"/>
    <property type="match status" value="1"/>
</dbReference>
<dbReference type="InterPro" id="IPR051045">
    <property type="entry name" value="TonB-dependent_transducer"/>
</dbReference>
<dbReference type="AlphaFoldDB" id="A0A1I4ZI29"/>
<dbReference type="GO" id="GO:0055085">
    <property type="term" value="P:transmembrane transport"/>
    <property type="evidence" value="ECO:0007669"/>
    <property type="project" value="InterPro"/>
</dbReference>
<keyword evidence="7" id="KW-0653">Protein transport</keyword>
<dbReference type="STRING" id="83765.SAMN05660284_01642"/>
<feature type="compositionally biased region" description="Low complexity" evidence="10">
    <location>
        <begin position="54"/>
        <end position="75"/>
    </location>
</feature>
<keyword evidence="8" id="KW-1133">Transmembrane helix</keyword>
<evidence type="ECO:0000256" key="9">
    <source>
        <dbReference type="ARBA" id="ARBA00023136"/>
    </source>
</evidence>
<dbReference type="GO" id="GO:0098797">
    <property type="term" value="C:plasma membrane protein complex"/>
    <property type="evidence" value="ECO:0007669"/>
    <property type="project" value="TreeGrafter"/>
</dbReference>
<dbReference type="SUPFAM" id="SSF74653">
    <property type="entry name" value="TolA/TonB C-terminal domain"/>
    <property type="match status" value="1"/>
</dbReference>
<dbReference type="EMBL" id="FOVE01000010">
    <property type="protein sequence ID" value="SFN49807.1"/>
    <property type="molecule type" value="Genomic_DNA"/>
</dbReference>
<dbReference type="OrthoDB" id="9792439at2"/>
<sequence>MRGAGRLILAALAAILLHLLLLSLPFPFQSKPEKSPSLPEVWLQRSTMQPLSVPAAPAGGRAKAAPEPITSKSIPSSPPLLPLPSGPESSQVLVTEGTGTTIPSPSSTSAASYGKIAPGVTRPPVCRRDPKPELPAISRSLGEEGQVRLRLLIGTDGVVRSVKVMQSSGYGRLDDAARKTLLRWRCQPALRQGEPAEAELEETVVFELK</sequence>
<dbReference type="PANTHER" id="PTHR33446">
    <property type="entry name" value="PROTEIN TONB-RELATED"/>
    <property type="match status" value="1"/>
</dbReference>
<gene>
    <name evidence="12" type="ORF">SAMN05660284_01642</name>
</gene>
<dbReference type="Gene3D" id="3.30.1150.10">
    <property type="match status" value="1"/>
</dbReference>
<proteinExistence type="inferred from homology"/>
<keyword evidence="13" id="KW-1185">Reference proteome</keyword>
<evidence type="ECO:0000256" key="8">
    <source>
        <dbReference type="ARBA" id="ARBA00022989"/>
    </source>
</evidence>
<feature type="compositionally biased region" description="Pro residues" evidence="10">
    <location>
        <begin position="76"/>
        <end position="85"/>
    </location>
</feature>
<evidence type="ECO:0000313" key="13">
    <source>
        <dbReference type="Proteomes" id="UP000242869"/>
    </source>
</evidence>
<reference evidence="13" key="1">
    <citation type="submission" date="2016-10" db="EMBL/GenBank/DDBJ databases">
        <authorList>
            <person name="Varghese N."/>
            <person name="Submissions S."/>
        </authorList>
    </citation>
    <scope>NUCLEOTIDE SEQUENCE [LARGE SCALE GENOMIC DNA]</scope>
    <source>
        <strain evidence="13">DSM 6150</strain>
    </source>
</reference>
<organism evidence="12 13">
    <name type="scientific">Formivibrio citricus</name>
    <dbReference type="NCBI Taxonomy" id="83765"/>
    <lineage>
        <taxon>Bacteria</taxon>
        <taxon>Pseudomonadati</taxon>
        <taxon>Pseudomonadota</taxon>
        <taxon>Betaproteobacteria</taxon>
        <taxon>Neisseriales</taxon>
        <taxon>Chitinibacteraceae</taxon>
        <taxon>Formivibrio</taxon>
    </lineage>
</organism>
<evidence type="ECO:0000259" key="11">
    <source>
        <dbReference type="PROSITE" id="PS52015"/>
    </source>
</evidence>
<evidence type="ECO:0000256" key="6">
    <source>
        <dbReference type="ARBA" id="ARBA00022692"/>
    </source>
</evidence>
<evidence type="ECO:0000256" key="5">
    <source>
        <dbReference type="ARBA" id="ARBA00022519"/>
    </source>
</evidence>
<keyword evidence="6" id="KW-0812">Transmembrane</keyword>
<keyword evidence="4" id="KW-1003">Cell membrane</keyword>
<dbReference type="Pfam" id="PF03544">
    <property type="entry name" value="TonB_C"/>
    <property type="match status" value="1"/>
</dbReference>
<keyword evidence="9" id="KW-0472">Membrane</keyword>
<dbReference type="InterPro" id="IPR037682">
    <property type="entry name" value="TonB_C"/>
</dbReference>
<dbReference type="GO" id="GO:0031992">
    <property type="term" value="F:energy transducer activity"/>
    <property type="evidence" value="ECO:0007669"/>
    <property type="project" value="TreeGrafter"/>
</dbReference>
<evidence type="ECO:0000256" key="10">
    <source>
        <dbReference type="SAM" id="MobiDB-lite"/>
    </source>
</evidence>
<feature type="region of interest" description="Disordered" evidence="10">
    <location>
        <begin position="52"/>
        <end position="131"/>
    </location>
</feature>
<feature type="compositionally biased region" description="Low complexity" evidence="10">
    <location>
        <begin position="86"/>
        <end position="112"/>
    </location>
</feature>
<feature type="domain" description="TonB C-terminal" evidence="11">
    <location>
        <begin position="119"/>
        <end position="209"/>
    </location>
</feature>
<dbReference type="GO" id="GO:0015031">
    <property type="term" value="P:protein transport"/>
    <property type="evidence" value="ECO:0007669"/>
    <property type="project" value="UniProtKB-KW"/>
</dbReference>
<dbReference type="PROSITE" id="PS52015">
    <property type="entry name" value="TONB_CTD"/>
    <property type="match status" value="1"/>
</dbReference>
<evidence type="ECO:0000256" key="4">
    <source>
        <dbReference type="ARBA" id="ARBA00022475"/>
    </source>
</evidence>
<name>A0A1I4ZI29_9NEIS</name>
<comment type="subcellular location">
    <subcellularLocation>
        <location evidence="1">Cell inner membrane</location>
        <topology evidence="1">Single-pass membrane protein</topology>
        <orientation evidence="1">Periplasmic side</orientation>
    </subcellularLocation>
</comment>
<evidence type="ECO:0000256" key="7">
    <source>
        <dbReference type="ARBA" id="ARBA00022927"/>
    </source>
</evidence>
<dbReference type="PANTHER" id="PTHR33446:SF2">
    <property type="entry name" value="PROTEIN TONB"/>
    <property type="match status" value="1"/>
</dbReference>
<evidence type="ECO:0000313" key="12">
    <source>
        <dbReference type="EMBL" id="SFN49807.1"/>
    </source>
</evidence>
<evidence type="ECO:0000256" key="3">
    <source>
        <dbReference type="ARBA" id="ARBA00022448"/>
    </source>
</evidence>
<evidence type="ECO:0000256" key="2">
    <source>
        <dbReference type="ARBA" id="ARBA00006555"/>
    </source>
</evidence>
<protein>
    <submittedName>
        <fullName evidence="12">Protein TonB</fullName>
    </submittedName>
</protein>